<evidence type="ECO:0000313" key="2">
    <source>
        <dbReference type="Proteomes" id="UP000807306"/>
    </source>
</evidence>
<reference evidence="1" key="1">
    <citation type="submission" date="2020-11" db="EMBL/GenBank/DDBJ databases">
        <authorList>
            <consortium name="DOE Joint Genome Institute"/>
            <person name="Ahrendt S."/>
            <person name="Riley R."/>
            <person name="Andreopoulos W."/>
            <person name="Labutti K."/>
            <person name="Pangilinan J."/>
            <person name="Ruiz-Duenas F.J."/>
            <person name="Barrasa J.M."/>
            <person name="Sanchez-Garcia M."/>
            <person name="Camarero S."/>
            <person name="Miyauchi S."/>
            <person name="Serrano A."/>
            <person name="Linde D."/>
            <person name="Babiker R."/>
            <person name="Drula E."/>
            <person name="Ayuso-Fernandez I."/>
            <person name="Pacheco R."/>
            <person name="Padilla G."/>
            <person name="Ferreira P."/>
            <person name="Barriuso J."/>
            <person name="Kellner H."/>
            <person name="Castanera R."/>
            <person name="Alfaro M."/>
            <person name="Ramirez L."/>
            <person name="Pisabarro A.G."/>
            <person name="Kuo A."/>
            <person name="Tritt A."/>
            <person name="Lipzen A."/>
            <person name="He G."/>
            <person name="Yan M."/>
            <person name="Ng V."/>
            <person name="Cullen D."/>
            <person name="Martin F."/>
            <person name="Rosso M.-N."/>
            <person name="Henrissat B."/>
            <person name="Hibbett D."/>
            <person name="Martinez A.T."/>
            <person name="Grigoriev I.V."/>
        </authorList>
    </citation>
    <scope>NUCLEOTIDE SEQUENCE</scope>
    <source>
        <strain evidence="1">CBS 506.95</strain>
    </source>
</reference>
<accession>A0A9P6E6H8</accession>
<dbReference type="Proteomes" id="UP000807306">
    <property type="component" value="Unassembled WGS sequence"/>
</dbReference>
<keyword evidence="2" id="KW-1185">Reference proteome</keyword>
<dbReference type="EMBL" id="MU157921">
    <property type="protein sequence ID" value="KAF9523269.1"/>
    <property type="molecule type" value="Genomic_DNA"/>
</dbReference>
<dbReference type="OrthoDB" id="3168860at2759"/>
<sequence length="188" mass="21705">MTTKINGPWILFQHGSDPQKHHYQDQENNLAYKLEEFTQKDDPNRVIRLARDVQWAQQRPTAMGPDNSYFYLGPENNIGYLIYGSTSTRIPMSSMLRGGKKEGSVSRYWKGQNGSQYKWKVTPTRMECLDNGRTLALWEVNSSESDHYSKLTLYPKAIPLITEVLTTLILNQMALKLEWYPLDQDSPA</sequence>
<name>A0A9P6E6H8_9AGAR</name>
<dbReference type="AlphaFoldDB" id="A0A9P6E6H8"/>
<evidence type="ECO:0000313" key="1">
    <source>
        <dbReference type="EMBL" id="KAF9523269.1"/>
    </source>
</evidence>
<protein>
    <submittedName>
        <fullName evidence="1">Uncharacterized protein</fullName>
    </submittedName>
</protein>
<gene>
    <name evidence="1" type="ORF">CPB83DRAFT_887033</name>
</gene>
<proteinExistence type="predicted"/>
<organism evidence="1 2">
    <name type="scientific">Crepidotus variabilis</name>
    <dbReference type="NCBI Taxonomy" id="179855"/>
    <lineage>
        <taxon>Eukaryota</taxon>
        <taxon>Fungi</taxon>
        <taxon>Dikarya</taxon>
        <taxon>Basidiomycota</taxon>
        <taxon>Agaricomycotina</taxon>
        <taxon>Agaricomycetes</taxon>
        <taxon>Agaricomycetidae</taxon>
        <taxon>Agaricales</taxon>
        <taxon>Agaricineae</taxon>
        <taxon>Crepidotaceae</taxon>
        <taxon>Crepidotus</taxon>
    </lineage>
</organism>
<comment type="caution">
    <text evidence="1">The sequence shown here is derived from an EMBL/GenBank/DDBJ whole genome shotgun (WGS) entry which is preliminary data.</text>
</comment>